<organism evidence="1">
    <name type="scientific">Klebsiella pneumoniae</name>
    <dbReference type="NCBI Taxonomy" id="573"/>
    <lineage>
        <taxon>Bacteria</taxon>
        <taxon>Pseudomonadati</taxon>
        <taxon>Pseudomonadota</taxon>
        <taxon>Gammaproteobacteria</taxon>
        <taxon>Enterobacterales</taxon>
        <taxon>Enterobacteriaceae</taxon>
        <taxon>Klebsiella/Raoultella group</taxon>
        <taxon>Klebsiella</taxon>
        <taxon>Klebsiella pneumoniae complex</taxon>
    </lineage>
</organism>
<dbReference type="EMBL" id="SDCE01000040">
    <property type="protein sequence ID" value="TCX04993.1"/>
    <property type="molecule type" value="Genomic_DNA"/>
</dbReference>
<reference evidence="1" key="1">
    <citation type="submission" date="2019-01" db="EMBL/GenBank/DDBJ databases">
        <authorList>
            <person name="Lista F."/>
            <person name="Anselmo A."/>
        </authorList>
    </citation>
    <scope>NUCLEOTIDE SEQUENCE</scope>
    <source>
        <strain evidence="1">18S</strain>
    </source>
</reference>
<sequence>MFQISAGGFFDSHKIEKHEGTFVFYSNVDVFFPVQNELPFFKVKQVSHDGVNCYVVNYILLTEKPDKIEAGVVIRAGDQDYIQQFILIWEFYFDCVARLEKESVKKICAQSNFNKTHSKIVLEIAPHLVEINRAISSEDVNGFLGFVQDVVSIKRSAFKSVMAALKIISDSKESLSTNFDLTYSMLVYALESLSQRNDNYQSHWDDYDQKMKAELELVFENLPYEHSVKIKNILIGGKQFKLQKRFKDFITSNIGDEYFYETGKRPIRSSFLNRALDNLYKIRSSFVHELKPLDKMMSNASKSTGDCLVLFGEPYFSYSGLLRLLGYVIKSFCKNNHSNENESVNWVMETSGMMVAEISAMHWLWNPEAFTSKSIARWFSEYLNMLNSNSVTDLQAIMCKIEEIYDQSKREHKSGLLSFYFLYNYVHNKDRREWLYFAEKRYSFLERDMYWYVCCAYMYSSLTSIANAAVDASALKEFNLCFNEYERSKFKPRRLNLPAMTEAAVLICAANSYFRIGMYQDYVIMVKRSLREISTVQEVFNYIRDCLINSQSIDLLRCFDLYRGGEAG</sequence>
<evidence type="ECO:0000313" key="1">
    <source>
        <dbReference type="EMBL" id="TCX04993.1"/>
    </source>
</evidence>
<comment type="caution">
    <text evidence="1">The sequence shown here is derived from an EMBL/GenBank/DDBJ whole genome shotgun (WGS) entry which is preliminary data.</text>
</comment>
<protein>
    <submittedName>
        <fullName evidence="1">Uncharacterized protein</fullName>
    </submittedName>
</protein>
<accession>A0A483GA27</accession>
<proteinExistence type="predicted"/>
<dbReference type="RefSeq" id="WP_040167110.1">
    <property type="nucleotide sequence ID" value="NZ_CAAHBA010000001.1"/>
</dbReference>
<gene>
    <name evidence="1" type="ORF">ETE71_26445</name>
</gene>
<name>A0A483GA27_KLEPN</name>
<dbReference type="AlphaFoldDB" id="A0A483GA27"/>